<evidence type="ECO:0000256" key="1">
    <source>
        <dbReference type="SAM" id="MobiDB-lite"/>
    </source>
</evidence>
<evidence type="ECO:0000313" key="3">
    <source>
        <dbReference type="Proteomes" id="UP001299970"/>
    </source>
</evidence>
<evidence type="ECO:0008006" key="4">
    <source>
        <dbReference type="Google" id="ProtNLM"/>
    </source>
</evidence>
<feature type="compositionally biased region" description="Low complexity" evidence="1">
    <location>
        <begin position="8"/>
        <end position="21"/>
    </location>
</feature>
<evidence type="ECO:0000313" key="2">
    <source>
        <dbReference type="EMBL" id="MCH6166058.1"/>
    </source>
</evidence>
<dbReference type="RefSeq" id="WP_241036093.1">
    <property type="nucleotide sequence ID" value="NZ_BAAAJF010000020.1"/>
</dbReference>
<sequence>MGISAANRSAARPSTPSTSSSNAAVQRRALPGTAPPPQTEQQQQGAAPTGRALPSAAASRQELDELARQLIGPLSRLLKAELRMDRERNGRLRDH</sequence>
<accession>A0ABS9TCE1</accession>
<proteinExistence type="predicted"/>
<protein>
    <recommendedName>
        <fullName evidence="4">Syndecan 1</fullName>
    </recommendedName>
</protein>
<reference evidence="2 3" key="1">
    <citation type="submission" date="2022-03" db="EMBL/GenBank/DDBJ databases">
        <title>Pseudonocardia alaer sp. nov., a novel actinomycete isolated from reed forest soil.</title>
        <authorList>
            <person name="Wang L."/>
        </authorList>
    </citation>
    <scope>NUCLEOTIDE SEQUENCE [LARGE SCALE GENOMIC DNA]</scope>
    <source>
        <strain evidence="2 3">Y-16303</strain>
    </source>
</reference>
<name>A0ABS9TCE1_9PSEU</name>
<organism evidence="2 3">
    <name type="scientific">Pseudonocardia alaniniphila</name>
    <dbReference type="NCBI Taxonomy" id="75291"/>
    <lineage>
        <taxon>Bacteria</taxon>
        <taxon>Bacillati</taxon>
        <taxon>Actinomycetota</taxon>
        <taxon>Actinomycetes</taxon>
        <taxon>Pseudonocardiales</taxon>
        <taxon>Pseudonocardiaceae</taxon>
        <taxon>Pseudonocardia</taxon>
    </lineage>
</organism>
<feature type="compositionally biased region" description="Low complexity" evidence="1">
    <location>
        <begin position="39"/>
        <end position="50"/>
    </location>
</feature>
<feature type="region of interest" description="Disordered" evidence="1">
    <location>
        <begin position="1"/>
        <end position="60"/>
    </location>
</feature>
<comment type="caution">
    <text evidence="2">The sequence shown here is derived from an EMBL/GenBank/DDBJ whole genome shotgun (WGS) entry which is preliminary data.</text>
</comment>
<keyword evidence="3" id="KW-1185">Reference proteome</keyword>
<dbReference type="EMBL" id="JAKXMK010000008">
    <property type="protein sequence ID" value="MCH6166058.1"/>
    <property type="molecule type" value="Genomic_DNA"/>
</dbReference>
<gene>
    <name evidence="2" type="ORF">MMF94_10230</name>
</gene>
<dbReference type="Proteomes" id="UP001299970">
    <property type="component" value="Unassembled WGS sequence"/>
</dbReference>